<sequence>MSLAAEAILGTGASDSDIAIVPPPPPYYKFIGMTLAISSGVFIGASFVLKKKGLLRSSAVAGEGHEYLRSPLWWTGMVMMIIGEICNFVAYSFAPALIVTPLGALSVVVWYEVTIHPSYIVSLL</sequence>
<dbReference type="AlphaFoldDB" id="A0A9P6FU59"/>
<feature type="transmembrane region" description="Helical" evidence="5">
    <location>
        <begin position="30"/>
        <end position="49"/>
    </location>
</feature>
<comment type="subcellular location">
    <subcellularLocation>
        <location evidence="1">Membrane</location>
        <topology evidence="1">Multi-pass membrane protein</topology>
    </subcellularLocation>
</comment>
<proteinExistence type="predicted"/>
<evidence type="ECO:0000256" key="3">
    <source>
        <dbReference type="ARBA" id="ARBA00022989"/>
    </source>
</evidence>
<evidence type="ECO:0008006" key="8">
    <source>
        <dbReference type="Google" id="ProtNLM"/>
    </source>
</evidence>
<name>A0A9P6FU59_9FUNG</name>
<dbReference type="PANTHER" id="PTHR12570:SF92">
    <property type="entry name" value="SPICHTHYIN, ISOFORM B"/>
    <property type="match status" value="1"/>
</dbReference>
<dbReference type="Proteomes" id="UP000780801">
    <property type="component" value="Unassembled WGS sequence"/>
</dbReference>
<dbReference type="OrthoDB" id="6428174at2759"/>
<dbReference type="InterPro" id="IPR008521">
    <property type="entry name" value="Mg_trans_NIPA"/>
</dbReference>
<accession>A0A9P6FU59</accession>
<feature type="transmembrane region" description="Helical" evidence="5">
    <location>
        <begin position="96"/>
        <end position="113"/>
    </location>
</feature>
<gene>
    <name evidence="6" type="ORF">BGW38_000918</name>
</gene>
<organism evidence="6 7">
    <name type="scientific">Lunasporangiospora selenospora</name>
    <dbReference type="NCBI Taxonomy" id="979761"/>
    <lineage>
        <taxon>Eukaryota</taxon>
        <taxon>Fungi</taxon>
        <taxon>Fungi incertae sedis</taxon>
        <taxon>Mucoromycota</taxon>
        <taxon>Mortierellomycotina</taxon>
        <taxon>Mortierellomycetes</taxon>
        <taxon>Mortierellales</taxon>
        <taxon>Mortierellaceae</taxon>
        <taxon>Lunasporangiospora</taxon>
    </lineage>
</organism>
<evidence type="ECO:0000256" key="2">
    <source>
        <dbReference type="ARBA" id="ARBA00022692"/>
    </source>
</evidence>
<dbReference type="PANTHER" id="PTHR12570">
    <property type="match status" value="1"/>
</dbReference>
<keyword evidence="3 5" id="KW-1133">Transmembrane helix</keyword>
<evidence type="ECO:0000313" key="6">
    <source>
        <dbReference type="EMBL" id="KAF9581898.1"/>
    </source>
</evidence>
<keyword evidence="2 5" id="KW-0812">Transmembrane</keyword>
<dbReference type="Pfam" id="PF05653">
    <property type="entry name" value="Mg_trans_NIPA"/>
    <property type="match status" value="1"/>
</dbReference>
<evidence type="ECO:0000313" key="7">
    <source>
        <dbReference type="Proteomes" id="UP000780801"/>
    </source>
</evidence>
<keyword evidence="4 5" id="KW-0472">Membrane</keyword>
<dbReference type="GO" id="GO:0016020">
    <property type="term" value="C:membrane"/>
    <property type="evidence" value="ECO:0007669"/>
    <property type="project" value="UniProtKB-SubCell"/>
</dbReference>
<evidence type="ECO:0000256" key="1">
    <source>
        <dbReference type="ARBA" id="ARBA00004141"/>
    </source>
</evidence>
<protein>
    <recommendedName>
        <fullName evidence="8">Magnesium transporter</fullName>
    </recommendedName>
</protein>
<reference evidence="6" key="1">
    <citation type="journal article" date="2020" name="Fungal Divers.">
        <title>Resolving the Mortierellaceae phylogeny through synthesis of multi-gene phylogenetics and phylogenomics.</title>
        <authorList>
            <person name="Vandepol N."/>
            <person name="Liber J."/>
            <person name="Desiro A."/>
            <person name="Na H."/>
            <person name="Kennedy M."/>
            <person name="Barry K."/>
            <person name="Grigoriev I.V."/>
            <person name="Miller A.N."/>
            <person name="O'Donnell K."/>
            <person name="Stajich J.E."/>
            <person name="Bonito G."/>
        </authorList>
    </citation>
    <scope>NUCLEOTIDE SEQUENCE</scope>
    <source>
        <strain evidence="6">KOD1015</strain>
    </source>
</reference>
<dbReference type="GO" id="GO:0015095">
    <property type="term" value="F:magnesium ion transmembrane transporter activity"/>
    <property type="evidence" value="ECO:0007669"/>
    <property type="project" value="InterPro"/>
</dbReference>
<dbReference type="EMBL" id="JAABOA010001274">
    <property type="protein sequence ID" value="KAF9581898.1"/>
    <property type="molecule type" value="Genomic_DNA"/>
</dbReference>
<evidence type="ECO:0000256" key="5">
    <source>
        <dbReference type="SAM" id="Phobius"/>
    </source>
</evidence>
<keyword evidence="7" id="KW-1185">Reference proteome</keyword>
<evidence type="ECO:0000256" key="4">
    <source>
        <dbReference type="ARBA" id="ARBA00023136"/>
    </source>
</evidence>
<comment type="caution">
    <text evidence="6">The sequence shown here is derived from an EMBL/GenBank/DDBJ whole genome shotgun (WGS) entry which is preliminary data.</text>
</comment>